<dbReference type="Proteomes" id="UP001497623">
    <property type="component" value="Unassembled WGS sequence"/>
</dbReference>
<dbReference type="GO" id="GO:0008010">
    <property type="term" value="F:structural constituent of chitin-based larval cuticle"/>
    <property type="evidence" value="ECO:0007669"/>
    <property type="project" value="TreeGrafter"/>
</dbReference>
<sequence>QFLVTISTGKHHNDIRMKAMLMISACVGLALARPQYYPTVYNGYNGLGYNAAPYAVASPYAVSAPAPIVTYEQNIIPDTAPAPVIPYTPIAVQPAAVPTEYKSQYHSQDELGQFSFGHISADQAHHQVRDFTGAVQGSYTYINAEGEQVVAHYIADSNGFRVSSNALPVAPTFDGVAPTFDGVAPVNDLVAPVFDLEQVMDTDEVKAATAEHFRLVAEHKAAVEAAILAAAVEATEAPAEEAPVEEGVVEGLPIEAAEAETEAPAAEEETIEAAEAVTDAPVEEAAAEETPAERRKRHIFYTAGALPAAIPVAAPQQVVTHPEFYSALQPEPVDLTPAEDVVVAPAAVGPVVKDATLLRIENNPGHAVSYRVY</sequence>
<evidence type="ECO:0000256" key="1">
    <source>
        <dbReference type="ARBA" id="ARBA00022460"/>
    </source>
</evidence>
<feature type="chain" id="PRO_5043595541" description="Cuticle protein" evidence="3">
    <location>
        <begin position="33"/>
        <end position="373"/>
    </location>
</feature>
<comment type="caution">
    <text evidence="4">The sequence shown here is derived from an EMBL/GenBank/DDBJ whole genome shotgun (WGS) entry which is preliminary data.</text>
</comment>
<organism evidence="4 5">
    <name type="scientific">Meganyctiphanes norvegica</name>
    <name type="common">Northern krill</name>
    <name type="synonym">Thysanopoda norvegica</name>
    <dbReference type="NCBI Taxonomy" id="48144"/>
    <lineage>
        <taxon>Eukaryota</taxon>
        <taxon>Metazoa</taxon>
        <taxon>Ecdysozoa</taxon>
        <taxon>Arthropoda</taxon>
        <taxon>Crustacea</taxon>
        <taxon>Multicrustacea</taxon>
        <taxon>Malacostraca</taxon>
        <taxon>Eumalacostraca</taxon>
        <taxon>Eucarida</taxon>
        <taxon>Euphausiacea</taxon>
        <taxon>Euphausiidae</taxon>
        <taxon>Meganyctiphanes</taxon>
    </lineage>
</organism>
<keyword evidence="5" id="KW-1185">Reference proteome</keyword>
<dbReference type="PROSITE" id="PS00233">
    <property type="entry name" value="CHIT_BIND_RR_1"/>
    <property type="match status" value="1"/>
</dbReference>
<dbReference type="InterPro" id="IPR050468">
    <property type="entry name" value="Cuticle_Struct_Prot"/>
</dbReference>
<proteinExistence type="predicted"/>
<evidence type="ECO:0000313" key="5">
    <source>
        <dbReference type="Proteomes" id="UP001497623"/>
    </source>
</evidence>
<name>A0AAV2PHK1_MEGNR</name>
<keyword evidence="3" id="KW-0732">Signal</keyword>
<dbReference type="InterPro" id="IPR031311">
    <property type="entry name" value="CHIT_BIND_RR_consensus"/>
</dbReference>
<dbReference type="PROSITE" id="PS51155">
    <property type="entry name" value="CHIT_BIND_RR_2"/>
    <property type="match status" value="1"/>
</dbReference>
<dbReference type="AlphaFoldDB" id="A0AAV2PHK1"/>
<dbReference type="PANTHER" id="PTHR10380">
    <property type="entry name" value="CUTICLE PROTEIN"/>
    <property type="match status" value="1"/>
</dbReference>
<evidence type="ECO:0008006" key="6">
    <source>
        <dbReference type="Google" id="ProtNLM"/>
    </source>
</evidence>
<gene>
    <name evidence="4" type="ORF">MNOR_LOCUS684</name>
</gene>
<protein>
    <recommendedName>
        <fullName evidence="6">Cuticle protein</fullName>
    </recommendedName>
</protein>
<evidence type="ECO:0000256" key="3">
    <source>
        <dbReference type="SAM" id="SignalP"/>
    </source>
</evidence>
<feature type="signal peptide" evidence="3">
    <location>
        <begin position="1"/>
        <end position="32"/>
    </location>
</feature>
<evidence type="ECO:0000313" key="4">
    <source>
        <dbReference type="EMBL" id="CAL4059562.1"/>
    </source>
</evidence>
<dbReference type="EMBL" id="CAXKWB010000160">
    <property type="protein sequence ID" value="CAL4059562.1"/>
    <property type="molecule type" value="Genomic_DNA"/>
</dbReference>
<evidence type="ECO:0000256" key="2">
    <source>
        <dbReference type="PROSITE-ProRule" id="PRU00497"/>
    </source>
</evidence>
<reference evidence="4 5" key="1">
    <citation type="submission" date="2024-05" db="EMBL/GenBank/DDBJ databases">
        <authorList>
            <person name="Wallberg A."/>
        </authorList>
    </citation>
    <scope>NUCLEOTIDE SEQUENCE [LARGE SCALE GENOMIC DNA]</scope>
</reference>
<keyword evidence="1 2" id="KW-0193">Cuticle</keyword>
<feature type="non-terminal residue" evidence="4">
    <location>
        <position position="1"/>
    </location>
</feature>
<dbReference type="Pfam" id="PF00379">
    <property type="entry name" value="Chitin_bind_4"/>
    <property type="match status" value="1"/>
</dbReference>
<accession>A0AAV2PHK1</accession>
<dbReference type="PANTHER" id="PTHR10380:SF196">
    <property type="entry name" value="CUTICULAR PROTEIN 72EA"/>
    <property type="match status" value="1"/>
</dbReference>
<dbReference type="InterPro" id="IPR000618">
    <property type="entry name" value="Insect_cuticle"/>
</dbReference>
<dbReference type="GO" id="GO:0062129">
    <property type="term" value="C:chitin-based extracellular matrix"/>
    <property type="evidence" value="ECO:0007669"/>
    <property type="project" value="TreeGrafter"/>
</dbReference>